<feature type="compositionally biased region" description="Acidic residues" evidence="10">
    <location>
        <begin position="28"/>
        <end position="37"/>
    </location>
</feature>
<evidence type="ECO:0000256" key="1">
    <source>
        <dbReference type="ARBA" id="ARBA00004123"/>
    </source>
</evidence>
<feature type="domain" description="DEUBAD" evidence="12">
    <location>
        <begin position="185"/>
        <end position="294"/>
    </location>
</feature>
<feature type="compositionally biased region" description="Basic and acidic residues" evidence="10">
    <location>
        <begin position="931"/>
        <end position="948"/>
    </location>
</feature>
<feature type="region of interest" description="Disordered" evidence="10">
    <location>
        <begin position="1152"/>
        <end position="1230"/>
    </location>
</feature>
<proteinExistence type="inferred from homology"/>
<dbReference type="Proteomes" id="UP000700334">
    <property type="component" value="Unassembled WGS sequence"/>
</dbReference>
<feature type="compositionally biased region" description="Basic and acidic residues" evidence="10">
    <location>
        <begin position="300"/>
        <end position="312"/>
    </location>
</feature>
<feature type="region of interest" description="Disordered" evidence="10">
    <location>
        <begin position="300"/>
        <end position="412"/>
    </location>
</feature>
<evidence type="ECO:0000256" key="7">
    <source>
        <dbReference type="ARBA" id="ARBA00023015"/>
    </source>
</evidence>
<keyword evidence="3" id="KW-0678">Repressor</keyword>
<organism evidence="13 14">
    <name type="scientific">Galemys pyrenaicus</name>
    <name type="common">Iberian desman</name>
    <name type="synonym">Pyrenean desman</name>
    <dbReference type="NCBI Taxonomy" id="202257"/>
    <lineage>
        <taxon>Eukaryota</taxon>
        <taxon>Metazoa</taxon>
        <taxon>Chordata</taxon>
        <taxon>Craniata</taxon>
        <taxon>Vertebrata</taxon>
        <taxon>Euteleostomi</taxon>
        <taxon>Mammalia</taxon>
        <taxon>Eutheria</taxon>
        <taxon>Laurasiatheria</taxon>
        <taxon>Eulipotyphla</taxon>
        <taxon>Talpidae</taxon>
        <taxon>Galemys</taxon>
    </lineage>
</organism>
<feature type="compositionally biased region" description="Gly residues" evidence="10">
    <location>
        <begin position="569"/>
        <end position="599"/>
    </location>
</feature>
<keyword evidence="14" id="KW-1185">Reference proteome</keyword>
<evidence type="ECO:0000256" key="3">
    <source>
        <dbReference type="ARBA" id="ARBA00022491"/>
    </source>
</evidence>
<feature type="compositionally biased region" description="Basic and acidic residues" evidence="10">
    <location>
        <begin position="464"/>
        <end position="474"/>
    </location>
</feature>
<feature type="region of interest" description="Disordered" evidence="10">
    <location>
        <begin position="431"/>
        <end position="474"/>
    </location>
</feature>
<feature type="region of interest" description="Disordered" evidence="10">
    <location>
        <begin position="1248"/>
        <end position="1295"/>
    </location>
</feature>
<feature type="compositionally biased region" description="Polar residues" evidence="10">
    <location>
        <begin position="1191"/>
        <end position="1206"/>
    </location>
</feature>
<evidence type="ECO:0000313" key="14">
    <source>
        <dbReference type="Proteomes" id="UP000700334"/>
    </source>
</evidence>
<feature type="signal peptide" evidence="11">
    <location>
        <begin position="1"/>
        <end position="17"/>
    </location>
</feature>
<evidence type="ECO:0000313" key="13">
    <source>
        <dbReference type="EMBL" id="KAG8524119.1"/>
    </source>
</evidence>
<dbReference type="GO" id="GO:0035517">
    <property type="term" value="C:PR-DUB complex"/>
    <property type="evidence" value="ECO:0007669"/>
    <property type="project" value="TreeGrafter"/>
</dbReference>
<keyword evidence="11" id="KW-0732">Signal</keyword>
<reference evidence="13" key="1">
    <citation type="journal article" date="2021" name="Evol. Appl.">
        <title>The genome of the Pyrenean desman and the effects of bottlenecks and inbreeding on the genomic landscape of an endangered species.</title>
        <authorList>
            <person name="Escoda L."/>
            <person name="Castresana J."/>
        </authorList>
    </citation>
    <scope>NUCLEOTIDE SEQUENCE</scope>
    <source>
        <strain evidence="13">IBE-C5619</strain>
    </source>
</reference>
<evidence type="ECO:0000256" key="11">
    <source>
        <dbReference type="SAM" id="SignalP"/>
    </source>
</evidence>
<name>A0A8J6BNX4_GALPY</name>
<comment type="subcellular location">
    <subcellularLocation>
        <location evidence="1">Nucleus</location>
    </subcellularLocation>
</comment>
<dbReference type="GO" id="GO:0042975">
    <property type="term" value="F:peroxisome proliferator activated receptor binding"/>
    <property type="evidence" value="ECO:0007669"/>
    <property type="project" value="TreeGrafter"/>
</dbReference>
<comment type="similarity">
    <text evidence="2">Belongs to the Asx family.</text>
</comment>
<dbReference type="InterPro" id="IPR044867">
    <property type="entry name" value="DEUBAD_dom"/>
</dbReference>
<feature type="region of interest" description="Disordered" evidence="10">
    <location>
        <begin position="912"/>
        <end position="954"/>
    </location>
</feature>
<keyword evidence="6" id="KW-0862">Zinc</keyword>
<feature type="region of interest" description="Disordered" evidence="10">
    <location>
        <begin position="118"/>
        <end position="142"/>
    </location>
</feature>
<dbReference type="GO" id="GO:0003677">
    <property type="term" value="F:DNA binding"/>
    <property type="evidence" value="ECO:0007669"/>
    <property type="project" value="InterPro"/>
</dbReference>
<evidence type="ECO:0000256" key="4">
    <source>
        <dbReference type="ARBA" id="ARBA00022723"/>
    </source>
</evidence>
<feature type="non-terminal residue" evidence="13">
    <location>
        <position position="1469"/>
    </location>
</feature>
<feature type="chain" id="PRO_5035262824" evidence="11">
    <location>
        <begin position="18"/>
        <end position="1469"/>
    </location>
</feature>
<keyword evidence="5" id="KW-0863">Zinc-finger</keyword>
<dbReference type="PANTHER" id="PTHR13578:SF19">
    <property type="entry name" value="POLYCOMB GROUP PROTEIN ASXL1"/>
    <property type="match status" value="1"/>
</dbReference>
<dbReference type="GO" id="GO:0008270">
    <property type="term" value="F:zinc ion binding"/>
    <property type="evidence" value="ECO:0007669"/>
    <property type="project" value="UniProtKB-KW"/>
</dbReference>
<accession>A0A8J6BNX4</accession>
<evidence type="ECO:0000256" key="8">
    <source>
        <dbReference type="ARBA" id="ARBA00023163"/>
    </source>
</evidence>
<dbReference type="PANTHER" id="PTHR13578">
    <property type="entry name" value="ADDITIONAL SEX COMBS LIKE PROTEIN ASXL"/>
    <property type="match status" value="1"/>
</dbReference>
<keyword evidence="9" id="KW-0539">Nucleus</keyword>
<feature type="region of interest" description="Disordered" evidence="10">
    <location>
        <begin position="824"/>
        <end position="885"/>
    </location>
</feature>
<keyword evidence="4" id="KW-0479">Metal-binding</keyword>
<evidence type="ECO:0000256" key="9">
    <source>
        <dbReference type="ARBA" id="ARBA00023242"/>
    </source>
</evidence>
<dbReference type="InterPro" id="IPR026905">
    <property type="entry name" value="ASX-like_PHD"/>
</dbReference>
<feature type="region of interest" description="Disordered" evidence="10">
    <location>
        <begin position="1089"/>
        <end position="1111"/>
    </location>
</feature>
<feature type="compositionally biased region" description="Low complexity" evidence="10">
    <location>
        <begin position="129"/>
        <end position="142"/>
    </location>
</feature>
<evidence type="ECO:0000256" key="5">
    <source>
        <dbReference type="ARBA" id="ARBA00022771"/>
    </source>
</evidence>
<gene>
    <name evidence="13" type="ORF">J0S82_001895</name>
</gene>
<dbReference type="OrthoDB" id="9348951at2759"/>
<dbReference type="GO" id="GO:0009887">
    <property type="term" value="P:animal organ morphogenesis"/>
    <property type="evidence" value="ECO:0007669"/>
    <property type="project" value="TreeGrafter"/>
</dbReference>
<dbReference type="InterPro" id="IPR028020">
    <property type="entry name" value="ASX_DEUBAD_dom"/>
</dbReference>
<evidence type="ECO:0000256" key="6">
    <source>
        <dbReference type="ARBA" id="ARBA00022833"/>
    </source>
</evidence>
<feature type="region of interest" description="Disordered" evidence="10">
    <location>
        <begin position="25"/>
        <end position="95"/>
    </location>
</feature>
<feature type="region of interest" description="Disordered" evidence="10">
    <location>
        <begin position="689"/>
        <end position="742"/>
    </location>
</feature>
<sequence>FVGFCHLSCVLLLQKDALQWSRNPAAVEGEETEDTADVESCGSNEASTVSGENDVSLDETSSNASCSTESQSRPLCNPRDSYRVSTQANKQKKKTGVMLPRVVLTPLKVNGAHLESASGFSGRHADGESGSPSSSSSGSLALGSAAIRGQAEVARDPAPLLRGFRKPATGQMKRNRGEEIDFETPGSILVNTNLRALINSRTFHALPSHFQQQLLFLLPEVDRQVGTDGLFRLSSSALNNEFFTHAAQSWRERLADGEFTHEMQVRIRQEMEKEKRVEQWKEKFFEDYYGQKLGLTKEESLQQNVGHEETEIKSNLCVPGESTRPQRGPATRQRDGHFKKRSRPDLRTRARRNLYKKQEPEQTGIAKDIQSVAPDIPLYKEEEAETEAPGGGSPHLPGTSSAAPEGLEFPGEPLASQIQTDTEDLVRASVSPDRIPSLPQETVDQEPKDQKRKSFEQAASASFPEKKPRLEDRQSFRNTIESVHTEKPQPTKEEPKVPPIRIQLSRIKPPWVVKGQSTYQICPRIVPITESACRGWTGARTLADIKARALQVRGTRGHHCHREAAATAIGGGGGPGGGGGGTTDEGGGRGGGSSNGGEACGHPEPRGSPSTPGECASDLQRTQLLPPCPLNGEQAQAIAGVSRAKREDLTSLKKGESSPVQRLSNVFTSRLDDASQLLIAPAGDQLCPQRIPGSLSSKTPAPERLIEQSPSHLDVRTECGSGTTSWEKDKEQGPSVPAENSPVDVVLEGGTGQTVDSDCHPTMKEPVNETSISTPESSFAGCLQEGQFDDKLGLGDSCPPMRESATRQENLKTKALVYAGAVARMPGPTNDKTVGQPKLKSGENVPSVEPQVSKEQEKAAPPTSALPGGLIAEGAPEPPNSFPSVWTVLAGGCADSAGSNCKQVQVERLKVSGDSEALSPHSESTDTASDFEGHLSEDSSEADPREAAVTKGSLVVDKEEKRDCNLSASLSKVNSDPSLISRTDEIAAPQSWVSRVCATPQRIPDSLLLASAEYQPSPLPLGRLAGSSVEVTNPLVMQLLQGNLPLEEVLPPALHSKPESANLPLMEEQSHGGAHGTGSLQDPGENRCTFGKSSPSTVRSSKEPLLTESHEASSNLVRLEATSVPGVPQKIFKTVPSLDSLYPVTNPMAASGKLKGDSKEQFSPFSSEAQKEGCDLSQCSNPMTAPGKSPGNLTTSRAPCFSSPNVVSMGPDQTGRALSDQNSAGGQGKKLFGSRNVTAVLQCPRPVAPVPQPADAPPSFSGRKLEPSKNPVSGGVQTPREDWAPKPPPASVSSIKSQKTFVGGPLKANAENRNAAGPSTRELVDHLQGMPFVLDLPFWKLPREPGKGLSQPLEPSSIPSQLNIKQAFYGKLSKFQLSSTSFNYPSSSLTFPKGLAGSVVQLSHKAHFGASHSASLSLQMFTDSSRVESISLQCACSLKAMIMCQGCGAFCHDDCIGPSKLCVLCLVVR</sequence>
<dbReference type="Pfam" id="PF13922">
    <property type="entry name" value="PHD_3"/>
    <property type="match status" value="1"/>
</dbReference>
<feature type="compositionally biased region" description="Basic and acidic residues" evidence="10">
    <location>
        <begin position="445"/>
        <end position="455"/>
    </location>
</feature>
<dbReference type="Pfam" id="PF13919">
    <property type="entry name" value="ASXH"/>
    <property type="match status" value="1"/>
</dbReference>
<protein>
    <submittedName>
        <fullName evidence="13">Putative Polycomb group protein ASXL1</fullName>
    </submittedName>
</protein>
<dbReference type="PROSITE" id="PS51916">
    <property type="entry name" value="DEUBAD"/>
    <property type="match status" value="1"/>
</dbReference>
<keyword evidence="8" id="KW-0804">Transcription</keyword>
<evidence type="ECO:0000259" key="12">
    <source>
        <dbReference type="PROSITE" id="PS51916"/>
    </source>
</evidence>
<comment type="caution">
    <text evidence="13">The sequence shown here is derived from an EMBL/GenBank/DDBJ whole genome shotgun (WGS) entry which is preliminary data.</text>
</comment>
<dbReference type="GO" id="GO:0003682">
    <property type="term" value="F:chromatin binding"/>
    <property type="evidence" value="ECO:0007669"/>
    <property type="project" value="TreeGrafter"/>
</dbReference>
<evidence type="ECO:0000256" key="2">
    <source>
        <dbReference type="ARBA" id="ARBA00006391"/>
    </source>
</evidence>
<keyword evidence="7" id="KW-0805">Transcription regulation</keyword>
<dbReference type="GO" id="GO:0045944">
    <property type="term" value="P:positive regulation of transcription by RNA polymerase II"/>
    <property type="evidence" value="ECO:0007669"/>
    <property type="project" value="TreeGrafter"/>
</dbReference>
<dbReference type="InterPro" id="IPR024811">
    <property type="entry name" value="ASX/ASX-like"/>
</dbReference>
<feature type="region of interest" description="Disordered" evidence="10">
    <location>
        <begin position="566"/>
        <end position="617"/>
    </location>
</feature>
<evidence type="ECO:0000256" key="10">
    <source>
        <dbReference type="SAM" id="MobiDB-lite"/>
    </source>
</evidence>
<dbReference type="EMBL" id="JAGFMF010011394">
    <property type="protein sequence ID" value="KAG8524119.1"/>
    <property type="molecule type" value="Genomic_DNA"/>
</dbReference>
<feature type="compositionally biased region" description="Polar residues" evidence="10">
    <location>
        <begin position="41"/>
        <end position="74"/>
    </location>
</feature>